<dbReference type="AlphaFoldDB" id="A0A0B8T7Q6"/>
<comment type="caution">
    <text evidence="1">The sequence shown here is derived from an EMBL/GenBank/DDBJ whole genome shotgun (WGS) entry which is preliminary data.</text>
</comment>
<dbReference type="STRING" id="1229276.DI53_2421"/>
<protein>
    <submittedName>
        <fullName evidence="1">Uncharacterized protein</fullName>
    </submittedName>
</protein>
<dbReference type="Proteomes" id="UP000031802">
    <property type="component" value="Unassembled WGS sequence"/>
</dbReference>
<proteinExistence type="predicted"/>
<evidence type="ECO:0000313" key="1">
    <source>
        <dbReference type="EMBL" id="KGE13795.1"/>
    </source>
</evidence>
<name>A0A0B8T7Q6_9SPHI</name>
<evidence type="ECO:0000313" key="2">
    <source>
        <dbReference type="Proteomes" id="UP000031802"/>
    </source>
</evidence>
<dbReference type="EMBL" id="JJMU01000037">
    <property type="protein sequence ID" value="KGE13795.1"/>
    <property type="molecule type" value="Genomic_DNA"/>
</dbReference>
<accession>A0A0B8T7Q6</accession>
<keyword evidence="2" id="KW-1185">Reference proteome</keyword>
<organism evidence="1 2">
    <name type="scientific">Sphingobacterium deserti</name>
    <dbReference type="NCBI Taxonomy" id="1229276"/>
    <lineage>
        <taxon>Bacteria</taxon>
        <taxon>Pseudomonadati</taxon>
        <taxon>Bacteroidota</taxon>
        <taxon>Sphingobacteriia</taxon>
        <taxon>Sphingobacteriales</taxon>
        <taxon>Sphingobacteriaceae</taxon>
        <taxon>Sphingobacterium</taxon>
    </lineage>
</organism>
<gene>
    <name evidence="1" type="ORF">DI53_2421</name>
</gene>
<sequence>MHYKVYSELLLIIKKRAIFIMVNRYILAYNIGGVNLKILMKLSRNFLI</sequence>
<reference evidence="2" key="1">
    <citation type="submission" date="2014-04" db="EMBL/GenBank/DDBJ databases">
        <title>Whole-Genome optical mapping and complete genome sequence of Sphingobacterium deserti sp. nov., a new spaces isolated from desert in the west of China.</title>
        <authorList>
            <person name="Teng C."/>
            <person name="Zhou Z."/>
            <person name="Li X."/>
            <person name="Chen M."/>
            <person name="Lin M."/>
            <person name="Wang L."/>
            <person name="Su S."/>
            <person name="Zhang C."/>
            <person name="Zhang W."/>
        </authorList>
    </citation>
    <scope>NUCLEOTIDE SEQUENCE [LARGE SCALE GENOMIC DNA]</scope>
    <source>
        <strain evidence="2">ACCC05744</strain>
    </source>
</reference>
<reference evidence="1 2" key="2">
    <citation type="journal article" date="2015" name="PLoS ONE">
        <title>Whole-Genome Optical Mapping and Finished Genome Sequence of Sphingobacterium deserti sp. nov., a New Species Isolated from the Western Desert of China.</title>
        <authorList>
            <person name="Teng C."/>
            <person name="Zhou Z."/>
            <person name="Molnar I."/>
            <person name="Li X."/>
            <person name="Tang R."/>
            <person name="Chen M."/>
            <person name="Wang L."/>
            <person name="Su S."/>
            <person name="Zhang W."/>
            <person name="Lin M."/>
        </authorList>
    </citation>
    <scope>NUCLEOTIDE SEQUENCE [LARGE SCALE GENOMIC DNA]</scope>
    <source>
        <strain evidence="2">ACCC05744</strain>
    </source>
</reference>